<comment type="caution">
    <text evidence="3">The sequence shown here is derived from an EMBL/GenBank/DDBJ whole genome shotgun (WGS) entry which is preliminary data.</text>
</comment>
<keyword evidence="4" id="KW-1185">Reference proteome</keyword>
<dbReference type="Pfam" id="PF05794">
    <property type="entry name" value="Tcp11"/>
    <property type="match status" value="1"/>
</dbReference>
<dbReference type="InterPro" id="IPR008862">
    <property type="entry name" value="Tcp11"/>
</dbReference>
<accession>A0AAW0DV77</accession>
<reference evidence="3 4" key="1">
    <citation type="journal article" date="2024" name="J Genomics">
        <title>Draft genome sequencing and assembly of Favolaschia claudopus CIRM-BRFM 2984 isolated from oak limbs.</title>
        <authorList>
            <person name="Navarro D."/>
            <person name="Drula E."/>
            <person name="Chaduli D."/>
            <person name="Cazenave R."/>
            <person name="Ahrendt S."/>
            <person name="Wang J."/>
            <person name="Lipzen A."/>
            <person name="Daum C."/>
            <person name="Barry K."/>
            <person name="Grigoriev I.V."/>
            <person name="Favel A."/>
            <person name="Rosso M.N."/>
            <person name="Martin F."/>
        </authorList>
    </citation>
    <scope>NUCLEOTIDE SEQUENCE [LARGE SCALE GENOMIC DNA]</scope>
    <source>
        <strain evidence="3 4">CIRM-BRFM 2984</strain>
    </source>
</reference>
<evidence type="ECO:0000256" key="1">
    <source>
        <dbReference type="ARBA" id="ARBA00010954"/>
    </source>
</evidence>
<dbReference type="Proteomes" id="UP001362999">
    <property type="component" value="Unassembled WGS sequence"/>
</dbReference>
<proteinExistence type="inferred from homology"/>
<protein>
    <submittedName>
        <fullName evidence="3">Uncharacterized protein</fullName>
    </submittedName>
</protein>
<evidence type="ECO:0000256" key="2">
    <source>
        <dbReference type="SAM" id="MobiDB-lite"/>
    </source>
</evidence>
<evidence type="ECO:0000313" key="3">
    <source>
        <dbReference type="EMBL" id="KAK7057114.1"/>
    </source>
</evidence>
<organism evidence="3 4">
    <name type="scientific">Favolaschia claudopus</name>
    <dbReference type="NCBI Taxonomy" id="2862362"/>
    <lineage>
        <taxon>Eukaryota</taxon>
        <taxon>Fungi</taxon>
        <taxon>Dikarya</taxon>
        <taxon>Basidiomycota</taxon>
        <taxon>Agaricomycotina</taxon>
        <taxon>Agaricomycetes</taxon>
        <taxon>Agaricomycetidae</taxon>
        <taxon>Agaricales</taxon>
        <taxon>Marasmiineae</taxon>
        <taxon>Mycenaceae</taxon>
        <taxon>Favolaschia</taxon>
    </lineage>
</organism>
<evidence type="ECO:0000313" key="4">
    <source>
        <dbReference type="Proteomes" id="UP001362999"/>
    </source>
</evidence>
<sequence>MPLHHSSPSRITPTMQSDFGRHLPLELAQTLNEAYFLHLLAFDPDVVVPAGKSLLSMMTNSRSTPDTASTTEPAAQQLRERVENAFHTAFWKQALEALQSDTPSVQIDRLKGLLSDVREAVLPLFPREHSIIETLSAPLPPTSSPLLSTVSLLKETLVALRQRAAPIRDPTIDALLMSLDNPSSEVPQLVLDTIRSILLLSETMKADLNQFVLGSFTETQLRDVVTRQAKQRGKELVLAIWKENEQDGLEHIQTLWQTWVDDSETEASLEPRDKWINRLVHALGSTKPVSCLIPGAPQDPARADNQLPPHFFFMTPRLLYAQNYLQALVLAAALRSLTRLPLPSVDTAGGNDFMMRVWALLKAEIDDEVPSATGTKILNLADEVLRARRLHSVCDEEEEAQLRAAVDRTLRYSDPVFLLLQKRLLEGIARQLCQPKRSSEVPERLRTGRQALETSQRAETSGGLYPMGIIKGFEEPVLRRGIEEITDKLSRYIDWVEDVWHVS</sequence>
<name>A0AAW0DV77_9AGAR</name>
<dbReference type="AlphaFoldDB" id="A0AAW0DV77"/>
<comment type="similarity">
    <text evidence="1">Belongs to the TCP11 family.</text>
</comment>
<gene>
    <name evidence="3" type="ORF">R3P38DRAFT_1161259</name>
</gene>
<dbReference type="EMBL" id="JAWWNJ010000004">
    <property type="protein sequence ID" value="KAK7057114.1"/>
    <property type="molecule type" value="Genomic_DNA"/>
</dbReference>
<feature type="region of interest" description="Disordered" evidence="2">
    <location>
        <begin position="439"/>
        <end position="459"/>
    </location>
</feature>